<keyword evidence="3" id="KW-1185">Reference proteome</keyword>
<protein>
    <recommendedName>
        <fullName evidence="1">Heterokaryon incompatibility domain-containing protein</fullName>
    </recommendedName>
</protein>
<accession>A0A8K0VY20</accession>
<reference evidence="2" key="1">
    <citation type="journal article" date="2021" name="Nat. Commun.">
        <title>Genetic determinants of endophytism in the Arabidopsis root mycobiome.</title>
        <authorList>
            <person name="Mesny F."/>
            <person name="Miyauchi S."/>
            <person name="Thiergart T."/>
            <person name="Pickel B."/>
            <person name="Atanasova L."/>
            <person name="Karlsson M."/>
            <person name="Huettel B."/>
            <person name="Barry K.W."/>
            <person name="Haridas S."/>
            <person name="Chen C."/>
            <person name="Bauer D."/>
            <person name="Andreopoulos W."/>
            <person name="Pangilinan J."/>
            <person name="LaButti K."/>
            <person name="Riley R."/>
            <person name="Lipzen A."/>
            <person name="Clum A."/>
            <person name="Drula E."/>
            <person name="Henrissat B."/>
            <person name="Kohler A."/>
            <person name="Grigoriev I.V."/>
            <person name="Martin F.M."/>
            <person name="Hacquard S."/>
        </authorList>
    </citation>
    <scope>NUCLEOTIDE SEQUENCE</scope>
    <source>
        <strain evidence="2">MPI-SDFR-AT-0120</strain>
    </source>
</reference>
<dbReference type="PANTHER" id="PTHR33112:SF16">
    <property type="entry name" value="HETEROKARYON INCOMPATIBILITY DOMAIN-CONTAINING PROTEIN"/>
    <property type="match status" value="1"/>
</dbReference>
<evidence type="ECO:0000259" key="1">
    <source>
        <dbReference type="Pfam" id="PF06985"/>
    </source>
</evidence>
<evidence type="ECO:0000313" key="3">
    <source>
        <dbReference type="Proteomes" id="UP000813461"/>
    </source>
</evidence>
<dbReference type="InterPro" id="IPR010730">
    <property type="entry name" value="HET"/>
</dbReference>
<name>A0A8K0VY20_9PLEO</name>
<dbReference type="Pfam" id="PF06985">
    <property type="entry name" value="HET"/>
    <property type="match status" value="1"/>
</dbReference>
<dbReference type="EMBL" id="JAGMVJ010000009">
    <property type="protein sequence ID" value="KAH7087372.1"/>
    <property type="molecule type" value="Genomic_DNA"/>
</dbReference>
<sequence>MDLCDICADLQKQGHEPQDDEAPWHLKYMHDLGSREAPSALEISARSGCSFCKQFWDSLTEQHHYIMSTSDQVDCTIWLYWDQEKRSYTKLRFILGSEFDGCPDGLKDTFELLQAFEESSSETRSSKNMMSRWLNICTQNHKNDCCTTQPTRWLPFRLIDIGNCMAGDPAEDGFDGLLHANIEDWLITLPLDDFPALFQSACLAVELFGFRYIWIDMICVIQDSNEDLMRQLPLRAHVFQHCALTLTAESPDAIVRALEQDGALDSSIGIGSQSLSRRDSMLPGPATIAVPENLWADEMVDGPMSCDATCFQDQLFAPRRLHFGATQMFWHCTGLKACEMFQNGLPQQMLQNPINDSILERALRQVQLQSKSNSRLDKSAHGVTQMPWIDLWHLLVRRYSQCSKFTRGTRLLGISGITSELGALTGDTSIAGLWQSNLINDLLWYIDDSAPQRPELSCAPTWSWASIEGPIQYFTSSKLYGNFVKIVDVHASGVENNMYLDDPVTASLHLDGYLLKILPGPFMHSIMLPDCKNDITKGHHFCLPLRLQKSADGDYLCGLVLRRTETSQYYERVGMFRCGEGDELHILGLETFGRAYTFTKDPGEVVNNMTMVKDITIL</sequence>
<dbReference type="PANTHER" id="PTHR33112">
    <property type="entry name" value="DOMAIN PROTEIN, PUTATIVE-RELATED"/>
    <property type="match status" value="1"/>
</dbReference>
<dbReference type="Proteomes" id="UP000813461">
    <property type="component" value="Unassembled WGS sequence"/>
</dbReference>
<evidence type="ECO:0000313" key="2">
    <source>
        <dbReference type="EMBL" id="KAH7087372.1"/>
    </source>
</evidence>
<feature type="domain" description="Heterokaryon incompatibility" evidence="1">
    <location>
        <begin position="192"/>
        <end position="252"/>
    </location>
</feature>
<dbReference type="OrthoDB" id="3799434at2759"/>
<proteinExistence type="predicted"/>
<gene>
    <name evidence="2" type="ORF">FB567DRAFT_628341</name>
</gene>
<comment type="caution">
    <text evidence="2">The sequence shown here is derived from an EMBL/GenBank/DDBJ whole genome shotgun (WGS) entry which is preliminary data.</text>
</comment>
<dbReference type="AlphaFoldDB" id="A0A8K0VY20"/>
<organism evidence="2 3">
    <name type="scientific">Paraphoma chrysanthemicola</name>
    <dbReference type="NCBI Taxonomy" id="798071"/>
    <lineage>
        <taxon>Eukaryota</taxon>
        <taxon>Fungi</taxon>
        <taxon>Dikarya</taxon>
        <taxon>Ascomycota</taxon>
        <taxon>Pezizomycotina</taxon>
        <taxon>Dothideomycetes</taxon>
        <taxon>Pleosporomycetidae</taxon>
        <taxon>Pleosporales</taxon>
        <taxon>Pleosporineae</taxon>
        <taxon>Phaeosphaeriaceae</taxon>
        <taxon>Paraphoma</taxon>
    </lineage>
</organism>